<evidence type="ECO:0000256" key="1">
    <source>
        <dbReference type="SAM" id="SignalP"/>
    </source>
</evidence>
<protein>
    <recommendedName>
        <fullName evidence="2">EF-hand domain-containing protein</fullName>
    </recommendedName>
</protein>
<name>A2SIC6_METPP</name>
<organism evidence="3 4">
    <name type="scientific">Methylibium petroleiphilum (strain ATCC BAA-1232 / LMG 22953 / PM1)</name>
    <dbReference type="NCBI Taxonomy" id="420662"/>
    <lineage>
        <taxon>Bacteria</taxon>
        <taxon>Pseudomonadati</taxon>
        <taxon>Pseudomonadota</taxon>
        <taxon>Betaproteobacteria</taxon>
        <taxon>Burkholderiales</taxon>
        <taxon>Sphaerotilaceae</taxon>
        <taxon>Methylibium</taxon>
    </lineage>
</organism>
<accession>A2SIC6</accession>
<dbReference type="PROSITE" id="PS50222">
    <property type="entry name" value="EF_HAND_2"/>
    <property type="match status" value="1"/>
</dbReference>
<dbReference type="RefSeq" id="WP_011829951.1">
    <property type="nucleotide sequence ID" value="NC_008825.1"/>
</dbReference>
<dbReference type="HOGENOM" id="CLU_1446118_0_0_4"/>
<dbReference type="InterPro" id="IPR018247">
    <property type="entry name" value="EF_Hand_1_Ca_BS"/>
</dbReference>
<dbReference type="STRING" id="420662.Mpe_A2360"/>
<feature type="chain" id="PRO_5002646337" description="EF-hand domain-containing protein" evidence="1">
    <location>
        <begin position="21"/>
        <end position="187"/>
    </location>
</feature>
<dbReference type="InterPro" id="IPR011992">
    <property type="entry name" value="EF-hand-dom_pair"/>
</dbReference>
<gene>
    <name evidence="3" type="ordered locus">Mpe_A2360</name>
</gene>
<dbReference type="Gene3D" id="1.10.238.10">
    <property type="entry name" value="EF-hand"/>
    <property type="match status" value="1"/>
</dbReference>
<proteinExistence type="predicted"/>
<sequence length="187" mass="20030">MGKLTSKPISLALGATYVLAGMNTYAGGFQMTDLPAGYMLAAAQGTQATQPAQATDRRRYEGHCGGVHGEGMCGARAFDMMEGNKDGSLTRDEYVNWHDKNWSDGSCGACMGMPAGRGHDDMCGPQGYDMMDTDKNGKLTKDEFVSWHDKNWSDGMCGAYMKMPHGRCGEGMCGGTDEIWGAGVMHA</sequence>
<dbReference type="InterPro" id="IPR002048">
    <property type="entry name" value="EF_hand_dom"/>
</dbReference>
<evidence type="ECO:0000313" key="4">
    <source>
        <dbReference type="Proteomes" id="UP000000366"/>
    </source>
</evidence>
<dbReference type="AlphaFoldDB" id="A2SIC6"/>
<dbReference type="Proteomes" id="UP000000366">
    <property type="component" value="Chromosome"/>
</dbReference>
<dbReference type="GO" id="GO:0005509">
    <property type="term" value="F:calcium ion binding"/>
    <property type="evidence" value="ECO:0007669"/>
    <property type="project" value="InterPro"/>
</dbReference>
<dbReference type="PROSITE" id="PS00018">
    <property type="entry name" value="EF_HAND_1"/>
    <property type="match status" value="1"/>
</dbReference>
<feature type="domain" description="EF-hand" evidence="2">
    <location>
        <begin position="128"/>
        <end position="154"/>
    </location>
</feature>
<keyword evidence="4" id="KW-1185">Reference proteome</keyword>
<evidence type="ECO:0000259" key="2">
    <source>
        <dbReference type="PROSITE" id="PS50222"/>
    </source>
</evidence>
<dbReference type="EMBL" id="CP000555">
    <property type="protein sequence ID" value="ABM95315.1"/>
    <property type="molecule type" value="Genomic_DNA"/>
</dbReference>
<feature type="signal peptide" evidence="1">
    <location>
        <begin position="1"/>
        <end position="20"/>
    </location>
</feature>
<dbReference type="KEGG" id="mpt:Mpe_A2360"/>
<dbReference type="SUPFAM" id="SSF47473">
    <property type="entry name" value="EF-hand"/>
    <property type="match status" value="1"/>
</dbReference>
<evidence type="ECO:0000313" key="3">
    <source>
        <dbReference type="EMBL" id="ABM95315.1"/>
    </source>
</evidence>
<keyword evidence="1" id="KW-0732">Signal</keyword>
<reference evidence="3 4" key="1">
    <citation type="journal article" date="2007" name="J. Bacteriol.">
        <title>Whole-genome analysis of the methyl tert-butyl ether-degrading beta-proteobacterium Methylibium petroleiphilum PM1.</title>
        <authorList>
            <person name="Kane S.R."/>
            <person name="Chakicherla A.Y."/>
            <person name="Chain P.S.G."/>
            <person name="Schmidt R."/>
            <person name="Shin M.W."/>
            <person name="Legler T.C."/>
            <person name="Scow K.M."/>
            <person name="Larimer F.W."/>
            <person name="Lucas S.M."/>
            <person name="Richardson P.M."/>
            <person name="Hristova K.R."/>
        </authorList>
    </citation>
    <scope>NUCLEOTIDE SEQUENCE [LARGE SCALE GENOMIC DNA]</scope>
    <source>
        <strain evidence="4">ATCC BAA-1232 / LMG 22953 / PM1</strain>
    </source>
</reference>